<keyword evidence="1" id="KW-0812">Transmembrane</keyword>
<accession>A0ABR5TLN0</accession>
<organism evidence="3 4">
    <name type="scientific">candidate division MSBL1 archaeon SCGC-AAA382M17</name>
    <dbReference type="NCBI Taxonomy" id="1698284"/>
    <lineage>
        <taxon>Archaea</taxon>
        <taxon>Methanobacteriati</taxon>
        <taxon>Methanobacteriota</taxon>
        <taxon>candidate division MSBL1</taxon>
    </lineage>
</organism>
<comment type="caution">
    <text evidence="3">The sequence shown here is derived from an EMBL/GenBank/DDBJ whole genome shotgun (WGS) entry which is preliminary data.</text>
</comment>
<feature type="domain" description="CARDB" evidence="2">
    <location>
        <begin position="36"/>
        <end position="115"/>
    </location>
</feature>
<dbReference type="Pfam" id="PF07705">
    <property type="entry name" value="CARDB"/>
    <property type="match status" value="1"/>
</dbReference>
<keyword evidence="1" id="KW-1133">Transmembrane helix</keyword>
<dbReference type="Proteomes" id="UP000070633">
    <property type="component" value="Unassembled WGS sequence"/>
</dbReference>
<sequence length="290" mass="32527">MFQNKGFSAFRVVLLILVVGVLSGGIIYLGSIRSTPKFQVSNLEVSSSQVMVGEKVNISARIRNIGGTKGIYKAELKINGTITKTDDISLDSGANGIISLVWTPTDNGTFVLNVGNQTAELRSYLKFPFKNANSKYKLTWLSQDKTPVFAKVAYKVMIVEEDYYYVSMVPKMMVGHPTTPSLIPGQKSLEKDEPFLCTKTVNNGEFVGTESMPTSLGMMKLSHYHLENIRKMGARKIKDNTDAYLEKETGFPVIYVWSMEMPAENFRATLVWELIDTNFNYLETKMEKYG</sequence>
<keyword evidence="1" id="KW-0472">Membrane</keyword>
<dbReference type="InterPro" id="IPR011635">
    <property type="entry name" value="CARDB"/>
</dbReference>
<dbReference type="InterPro" id="IPR013783">
    <property type="entry name" value="Ig-like_fold"/>
</dbReference>
<keyword evidence="4" id="KW-1185">Reference proteome</keyword>
<proteinExistence type="predicted"/>
<reference evidence="3 4" key="1">
    <citation type="journal article" date="2016" name="Sci. Rep.">
        <title>Metabolic traits of an uncultured archaeal lineage -MSBL1- from brine pools of the Red Sea.</title>
        <authorList>
            <person name="Mwirichia R."/>
            <person name="Alam I."/>
            <person name="Rashid M."/>
            <person name="Vinu M."/>
            <person name="Ba-Alawi W."/>
            <person name="Anthony Kamau A."/>
            <person name="Kamanda Ngugi D."/>
            <person name="Goker M."/>
            <person name="Klenk H.P."/>
            <person name="Bajic V."/>
            <person name="Stingl U."/>
        </authorList>
    </citation>
    <scope>NUCLEOTIDE SEQUENCE [LARGE SCALE GENOMIC DNA]</scope>
    <source>
        <strain evidence="3">SCGC-AAA382M17</strain>
    </source>
</reference>
<name>A0ABR5TLN0_9EURY</name>
<evidence type="ECO:0000259" key="2">
    <source>
        <dbReference type="Pfam" id="PF07705"/>
    </source>
</evidence>
<dbReference type="Gene3D" id="2.60.40.10">
    <property type="entry name" value="Immunoglobulins"/>
    <property type="match status" value="1"/>
</dbReference>
<evidence type="ECO:0000313" key="3">
    <source>
        <dbReference type="EMBL" id="KXB07875.1"/>
    </source>
</evidence>
<evidence type="ECO:0000256" key="1">
    <source>
        <dbReference type="SAM" id="Phobius"/>
    </source>
</evidence>
<evidence type="ECO:0000313" key="4">
    <source>
        <dbReference type="Proteomes" id="UP000070633"/>
    </source>
</evidence>
<feature type="transmembrane region" description="Helical" evidence="1">
    <location>
        <begin position="12"/>
        <end position="31"/>
    </location>
</feature>
<protein>
    <recommendedName>
        <fullName evidence="2">CARDB domain-containing protein</fullName>
    </recommendedName>
</protein>
<dbReference type="EMBL" id="LHYI01000046">
    <property type="protein sequence ID" value="KXB07875.1"/>
    <property type="molecule type" value="Genomic_DNA"/>
</dbReference>
<gene>
    <name evidence="3" type="ORF">AKJ55_01770</name>
</gene>